<dbReference type="InterPro" id="IPR039749">
    <property type="entry name" value="NUB1"/>
</dbReference>
<evidence type="ECO:0000313" key="3">
    <source>
        <dbReference type="Proteomes" id="UP000494163"/>
    </source>
</evidence>
<dbReference type="SUPFAM" id="SSF46934">
    <property type="entry name" value="UBA-like"/>
    <property type="match status" value="3"/>
</dbReference>
<dbReference type="GO" id="GO:2000058">
    <property type="term" value="P:regulation of ubiquitin-dependent protein catabolic process"/>
    <property type="evidence" value="ECO:0007669"/>
    <property type="project" value="TreeGrafter"/>
</dbReference>
<proteinExistence type="predicted"/>
<evidence type="ECO:0000259" key="1">
    <source>
        <dbReference type="PROSITE" id="PS50030"/>
    </source>
</evidence>
<name>A0A0M4EM73_DROBS</name>
<dbReference type="OMA" id="RCNANDS"/>
<dbReference type="InterPro" id="IPR015940">
    <property type="entry name" value="UBA"/>
</dbReference>
<dbReference type="OrthoDB" id="434245at2759"/>
<dbReference type="AlphaFoldDB" id="A0A0M4EM73"/>
<dbReference type="SMR" id="A0A0M4EM73"/>
<dbReference type="InterPro" id="IPR009060">
    <property type="entry name" value="UBA-like_sf"/>
</dbReference>
<organism evidence="2 3">
    <name type="scientific">Drosophila busckii</name>
    <name type="common">Fruit fly</name>
    <dbReference type="NCBI Taxonomy" id="30019"/>
    <lineage>
        <taxon>Eukaryota</taxon>
        <taxon>Metazoa</taxon>
        <taxon>Ecdysozoa</taxon>
        <taxon>Arthropoda</taxon>
        <taxon>Hexapoda</taxon>
        <taxon>Insecta</taxon>
        <taxon>Pterygota</taxon>
        <taxon>Neoptera</taxon>
        <taxon>Endopterygota</taxon>
        <taxon>Diptera</taxon>
        <taxon>Brachycera</taxon>
        <taxon>Muscomorpha</taxon>
        <taxon>Ephydroidea</taxon>
        <taxon>Drosophilidae</taxon>
        <taxon>Drosophila</taxon>
    </lineage>
</organism>
<feature type="domain" description="UBA" evidence="1">
    <location>
        <begin position="446"/>
        <end position="486"/>
    </location>
</feature>
<dbReference type="Gene3D" id="3.10.20.90">
    <property type="entry name" value="Phosphatidylinositol 3-kinase Catalytic Subunit, Chain A, domain 1"/>
    <property type="match status" value="1"/>
</dbReference>
<accession>A0A0M4EM73</accession>
<dbReference type="Gene3D" id="1.10.8.10">
    <property type="entry name" value="DNA helicase RuvA subunit, C-terminal domain"/>
    <property type="match status" value="3"/>
</dbReference>
<dbReference type="PROSITE" id="PS50030">
    <property type="entry name" value="UBA"/>
    <property type="match status" value="3"/>
</dbReference>
<dbReference type="CDD" id="cd14291">
    <property type="entry name" value="UBA1_NUB1_like"/>
    <property type="match status" value="1"/>
</dbReference>
<sequence length="579" mass="64956">MGSIEASIERLSEEYAAQLGLDVSHCKCVLTELQDNALRKLAARREFSETGLATFKVRRIDNRKGTTSILDVKCDLNELGSKLQEQIAAKLQLGDPNQVKCISAGRIISPNVTLAAQQLKNNQQLIVIVGGGDNPNGALHERITKIMADVEAVADSQNQLMEMEDQDGNPVFLPPTENRALLIATACSEKARAAMQREDYEEALLLLLESDERFNTCNSKFLESVDNYALLNLDIVWCYLCLKNVSQLPDADRRLNICERSFRRSYGENFSRLYALKGRCCPERALIMRLQLLQGVVLYHQNERDAAYERFEAAAQVLSELKVNDEHLLLLVEMGFEVSEARLALRSSTGNVERAVQFIQQRKQQMKDARKQSKAERDLHRRYANNAIKDSDWVNPRSVCTLVEMGFERGLATSALRRAKNDVPRALELLQMNSVELRNDLPDAPSADPLQLATLLQLGFPEAVARAALESTHNSLEQATDFLLKSLQSEEELMETVERIIQLASGGEAAASTSQGTALAGGMSPLMDLVLQKAKSELTAYQAYKRLHADLTHNEHEYLDLPLVREEQLLLEYRKLLEQ</sequence>
<dbReference type="InterPro" id="IPR029071">
    <property type="entry name" value="Ubiquitin-like_domsf"/>
</dbReference>
<reference evidence="2 3" key="1">
    <citation type="submission" date="2015-08" db="EMBL/GenBank/DDBJ databases">
        <title>Ancestral chromatin configuration constrains chromatin evolution on differentiating sex chromosomes in Drosophila.</title>
        <authorList>
            <person name="Zhou Q."/>
            <person name="Bachtrog D."/>
        </authorList>
    </citation>
    <scope>NUCLEOTIDE SEQUENCE [LARGE SCALE GENOMIC DNA]</scope>
    <source>
        <tissue evidence="2">Whole larvae</tissue>
    </source>
</reference>
<feature type="domain" description="UBA" evidence="1">
    <location>
        <begin position="322"/>
        <end position="362"/>
    </location>
</feature>
<dbReference type="PANTHER" id="PTHR12948:SF3">
    <property type="entry name" value="NEDD8 ULTIMATE BUSTER 1"/>
    <property type="match status" value="1"/>
</dbReference>
<gene>
    <name evidence="2" type="ORF">Dbus_chr3Lg1876</name>
</gene>
<keyword evidence="3" id="KW-1185">Reference proteome</keyword>
<dbReference type="PANTHER" id="PTHR12948">
    <property type="entry name" value="NEDD8 ULTIMATE BUSTER-1 BS4 PROTEIN"/>
    <property type="match status" value="1"/>
</dbReference>
<feature type="domain" description="UBA" evidence="1">
    <location>
        <begin position="393"/>
        <end position="433"/>
    </location>
</feature>
<dbReference type="CDD" id="cd17062">
    <property type="entry name" value="Ubl_NUB1"/>
    <property type="match status" value="1"/>
</dbReference>
<dbReference type="SUPFAM" id="SSF54236">
    <property type="entry name" value="Ubiquitin-like"/>
    <property type="match status" value="1"/>
</dbReference>
<dbReference type="Pfam" id="PF00627">
    <property type="entry name" value="UBA"/>
    <property type="match status" value="3"/>
</dbReference>
<dbReference type="Proteomes" id="UP000494163">
    <property type="component" value="Chromosome 3L"/>
</dbReference>
<dbReference type="SMART" id="SM00165">
    <property type="entry name" value="UBA"/>
    <property type="match status" value="3"/>
</dbReference>
<dbReference type="STRING" id="30019.A0A0M4EM73"/>
<protein>
    <submittedName>
        <fullName evidence="2">CG5111</fullName>
    </submittedName>
</protein>
<dbReference type="CDD" id="cd14270">
    <property type="entry name" value="UBA"/>
    <property type="match status" value="1"/>
</dbReference>
<evidence type="ECO:0000313" key="2">
    <source>
        <dbReference type="EMBL" id="ALC44710.1"/>
    </source>
</evidence>
<dbReference type="EMBL" id="CP012525">
    <property type="protein sequence ID" value="ALC44710.1"/>
    <property type="molecule type" value="Genomic_DNA"/>
</dbReference>